<evidence type="ECO:0000256" key="1">
    <source>
        <dbReference type="SAM" id="SignalP"/>
    </source>
</evidence>
<protein>
    <submittedName>
        <fullName evidence="4">Trehalose utilization</fullName>
    </submittedName>
</protein>
<dbReference type="SUPFAM" id="SSF52317">
    <property type="entry name" value="Class I glutamine amidotransferase-like"/>
    <property type="match status" value="1"/>
</dbReference>
<comment type="caution">
    <text evidence="4">The sequence shown here is derived from an EMBL/GenBank/DDBJ whole genome shotgun (WGS) entry which is preliminary data.</text>
</comment>
<dbReference type="Gene3D" id="3.40.50.880">
    <property type="match status" value="1"/>
</dbReference>
<dbReference type="EMBL" id="SJPT01000008">
    <property type="protein sequence ID" value="TWU20591.1"/>
    <property type="molecule type" value="Genomic_DNA"/>
</dbReference>
<feature type="chain" id="PRO_5022792178" evidence="1">
    <location>
        <begin position="30"/>
        <end position="509"/>
    </location>
</feature>
<evidence type="ECO:0000259" key="2">
    <source>
        <dbReference type="Pfam" id="PF06283"/>
    </source>
</evidence>
<dbReference type="Proteomes" id="UP000316304">
    <property type="component" value="Unassembled WGS sequence"/>
</dbReference>
<keyword evidence="5" id="KW-1185">Reference proteome</keyword>
<dbReference type="PANTHER" id="PTHR40469:SF2">
    <property type="entry name" value="GALACTOSE-BINDING DOMAIN-LIKE SUPERFAMILY PROTEIN"/>
    <property type="match status" value="1"/>
</dbReference>
<feature type="domain" description="3-keto-alpha-glucoside-1,2-lyase/3-keto-2-hydroxy-glucal hydratase" evidence="3">
    <location>
        <begin position="323"/>
        <end position="506"/>
    </location>
</feature>
<gene>
    <name evidence="4" type="ORF">Pla52o_44690</name>
</gene>
<dbReference type="InterPro" id="IPR029010">
    <property type="entry name" value="ThuA-like"/>
</dbReference>
<evidence type="ECO:0000313" key="4">
    <source>
        <dbReference type="EMBL" id="TWU20591.1"/>
    </source>
</evidence>
<dbReference type="Pfam" id="PF06439">
    <property type="entry name" value="3keto-disac_hyd"/>
    <property type="match status" value="1"/>
</dbReference>
<keyword evidence="1" id="KW-0732">Signal</keyword>
<dbReference type="AlphaFoldDB" id="A0A5C6CAZ0"/>
<dbReference type="Pfam" id="PF06283">
    <property type="entry name" value="ThuA"/>
    <property type="match status" value="1"/>
</dbReference>
<dbReference type="RefSeq" id="WP_231612511.1">
    <property type="nucleotide sequence ID" value="NZ_SJPT01000008.1"/>
</dbReference>
<organism evidence="4 5">
    <name type="scientific">Novipirellula galeiformis</name>
    <dbReference type="NCBI Taxonomy" id="2528004"/>
    <lineage>
        <taxon>Bacteria</taxon>
        <taxon>Pseudomonadati</taxon>
        <taxon>Planctomycetota</taxon>
        <taxon>Planctomycetia</taxon>
        <taxon>Pirellulales</taxon>
        <taxon>Pirellulaceae</taxon>
        <taxon>Novipirellula</taxon>
    </lineage>
</organism>
<proteinExistence type="predicted"/>
<sequence precursor="true">MRMIPRKPFFQRLLVCLALVASFASQASAEENSKILSVLLVDGQNNHRWQETTPLIKQSLEDCGRFKVDVATTPAKGEDMSTFAPKFSDYDVVVSNYNGEPWSESTQQAFEDYVAGGGGFACVHAADNAFPKWPAYNRMIGLGGWGGRNESDGPYVRWKEDLKRFTRDTAPGAGGAHGKRVPFVVVVRDAEHPITRGLPGSFMQTEDELYAKLRGPAENMNILATGFSTKESGGTGEHEPLLMTIQFGKGRVFHTTLGHDANAIKGLAFQVTLQRGTEWAATGDVTLPAVDEQTLTADQPALRVPGVTREISWNTIPDIDGKGWVSLFNGKDTKGWTQKNGTATYRVENGAVVGTTSEGSPNSFLCTNESFGDFELTFEVNVDTGLNSGVQIRSLSTKEYKNGRVHGPQVEIESAPGESGYLYSEGTGRGWITKEQPIKDVYQNDRWNRFVVRAVGERVQTWVNGTKIADFSDAESSKEGFVGLQVHGIGKGTGPFQVRWKDIRVRIVE</sequence>
<feature type="signal peptide" evidence="1">
    <location>
        <begin position="1"/>
        <end position="29"/>
    </location>
</feature>
<dbReference type="GO" id="GO:0016787">
    <property type="term" value="F:hydrolase activity"/>
    <property type="evidence" value="ECO:0007669"/>
    <property type="project" value="InterPro"/>
</dbReference>
<evidence type="ECO:0000259" key="3">
    <source>
        <dbReference type="Pfam" id="PF06439"/>
    </source>
</evidence>
<dbReference type="InterPro" id="IPR029062">
    <property type="entry name" value="Class_I_gatase-like"/>
</dbReference>
<evidence type="ECO:0000313" key="5">
    <source>
        <dbReference type="Proteomes" id="UP000316304"/>
    </source>
</evidence>
<dbReference type="InterPro" id="IPR010496">
    <property type="entry name" value="AL/BT2_dom"/>
</dbReference>
<feature type="domain" description="ThuA-like" evidence="2">
    <location>
        <begin position="38"/>
        <end position="280"/>
    </location>
</feature>
<dbReference type="Gene3D" id="2.60.120.560">
    <property type="entry name" value="Exo-inulinase, domain 1"/>
    <property type="match status" value="1"/>
</dbReference>
<accession>A0A5C6CAZ0</accession>
<dbReference type="PANTHER" id="PTHR40469">
    <property type="entry name" value="SECRETED GLYCOSYL HYDROLASE"/>
    <property type="match status" value="1"/>
</dbReference>
<name>A0A5C6CAZ0_9BACT</name>
<reference evidence="4 5" key="1">
    <citation type="submission" date="2019-02" db="EMBL/GenBank/DDBJ databases">
        <title>Deep-cultivation of Planctomycetes and their phenomic and genomic characterization uncovers novel biology.</title>
        <authorList>
            <person name="Wiegand S."/>
            <person name="Jogler M."/>
            <person name="Boedeker C."/>
            <person name="Pinto D."/>
            <person name="Vollmers J."/>
            <person name="Rivas-Marin E."/>
            <person name="Kohn T."/>
            <person name="Peeters S.H."/>
            <person name="Heuer A."/>
            <person name="Rast P."/>
            <person name="Oberbeckmann S."/>
            <person name="Bunk B."/>
            <person name="Jeske O."/>
            <person name="Meyerdierks A."/>
            <person name="Storesund J.E."/>
            <person name="Kallscheuer N."/>
            <person name="Luecker S."/>
            <person name="Lage O.M."/>
            <person name="Pohl T."/>
            <person name="Merkel B.J."/>
            <person name="Hornburger P."/>
            <person name="Mueller R.-W."/>
            <person name="Bruemmer F."/>
            <person name="Labrenz M."/>
            <person name="Spormann A.M."/>
            <person name="Op Den Camp H."/>
            <person name="Overmann J."/>
            <person name="Amann R."/>
            <person name="Jetten M.S.M."/>
            <person name="Mascher T."/>
            <person name="Medema M.H."/>
            <person name="Devos D.P."/>
            <person name="Kaster A.-K."/>
            <person name="Ovreas L."/>
            <person name="Rohde M."/>
            <person name="Galperin M.Y."/>
            <person name="Jogler C."/>
        </authorList>
    </citation>
    <scope>NUCLEOTIDE SEQUENCE [LARGE SCALE GENOMIC DNA]</scope>
    <source>
        <strain evidence="4 5">Pla52o</strain>
    </source>
</reference>